<dbReference type="AlphaFoldDB" id="A0A6A4DLI8"/>
<organism evidence="2 3">
    <name type="scientific">Phytophthora fragariae</name>
    <dbReference type="NCBI Taxonomy" id="53985"/>
    <lineage>
        <taxon>Eukaryota</taxon>
        <taxon>Sar</taxon>
        <taxon>Stramenopiles</taxon>
        <taxon>Oomycota</taxon>
        <taxon>Peronosporomycetes</taxon>
        <taxon>Peronosporales</taxon>
        <taxon>Peronosporaceae</taxon>
        <taxon>Phytophthora</taxon>
    </lineage>
</organism>
<comment type="caution">
    <text evidence="2">The sequence shown here is derived from an EMBL/GenBank/DDBJ whole genome shotgun (WGS) entry which is preliminary data.</text>
</comment>
<evidence type="ECO:0000313" key="3">
    <source>
        <dbReference type="Proteomes" id="UP000437068"/>
    </source>
</evidence>
<feature type="compositionally biased region" description="Low complexity" evidence="1">
    <location>
        <begin position="74"/>
        <end position="86"/>
    </location>
</feature>
<gene>
    <name evidence="2" type="ORF">PF001_g11466</name>
</gene>
<evidence type="ECO:0000256" key="1">
    <source>
        <dbReference type="SAM" id="MobiDB-lite"/>
    </source>
</evidence>
<feature type="region of interest" description="Disordered" evidence="1">
    <location>
        <begin position="47"/>
        <end position="92"/>
    </location>
</feature>
<reference evidence="2 3" key="1">
    <citation type="submission" date="2018-08" db="EMBL/GenBank/DDBJ databases">
        <title>Genomic investigation of the strawberry pathogen Phytophthora fragariae indicates pathogenicity is determined by transcriptional variation in three key races.</title>
        <authorList>
            <person name="Adams T.M."/>
            <person name="Armitage A.D."/>
            <person name="Sobczyk M.K."/>
            <person name="Bates H.J."/>
            <person name="Dunwell J.M."/>
            <person name="Nellist C.F."/>
            <person name="Harrison R.J."/>
        </authorList>
    </citation>
    <scope>NUCLEOTIDE SEQUENCE [LARGE SCALE GENOMIC DNA]</scope>
    <source>
        <strain evidence="2 3">A4</strain>
    </source>
</reference>
<sequence>MVFNTHASAWACRSAGRRHPQRFRHVALGRRRARHVLLRQKLRKRYDSADETMKKAAARAAPATRAGLIRRRSSSNSRRSFSLSQSDAAKPKRTVLRITPAVLHDPPGVAELDRNVLIQRKLQTKSSFDSADY</sequence>
<dbReference type="Proteomes" id="UP000437068">
    <property type="component" value="Unassembled WGS sequence"/>
</dbReference>
<protein>
    <submittedName>
        <fullName evidence="2">Uncharacterized protein</fullName>
    </submittedName>
</protein>
<dbReference type="EMBL" id="QXGE01000611">
    <property type="protein sequence ID" value="KAE9307729.1"/>
    <property type="molecule type" value="Genomic_DNA"/>
</dbReference>
<evidence type="ECO:0000313" key="2">
    <source>
        <dbReference type="EMBL" id="KAE9307729.1"/>
    </source>
</evidence>
<proteinExistence type="predicted"/>
<name>A0A6A4DLI8_9STRA</name>
<accession>A0A6A4DLI8</accession>